<dbReference type="InterPro" id="IPR001841">
    <property type="entry name" value="Znf_RING"/>
</dbReference>
<evidence type="ECO:0000256" key="3">
    <source>
        <dbReference type="SAM" id="SignalP"/>
    </source>
</evidence>
<keyword evidence="1" id="KW-0862">Zinc</keyword>
<dbReference type="GO" id="GO:0008270">
    <property type="term" value="F:zinc ion binding"/>
    <property type="evidence" value="ECO:0007669"/>
    <property type="project" value="UniProtKB-KW"/>
</dbReference>
<proteinExistence type="predicted"/>
<dbReference type="PANTHER" id="PTHR45676:SF41">
    <property type="entry name" value="RING-H2 FINGER PROTEIN ATL66"/>
    <property type="match status" value="1"/>
</dbReference>
<keyword evidence="6" id="KW-1185">Reference proteome</keyword>
<protein>
    <recommendedName>
        <fullName evidence="4">RING-type domain-containing protein</fullName>
    </recommendedName>
</protein>
<keyword evidence="1" id="KW-0479">Metal-binding</keyword>
<dbReference type="Gene3D" id="3.30.40.10">
    <property type="entry name" value="Zinc/RING finger domain, C3HC4 (zinc finger)"/>
    <property type="match status" value="1"/>
</dbReference>
<dbReference type="AlphaFoldDB" id="A0A1R2CTM1"/>
<dbReference type="EMBL" id="MPUH01000063">
    <property type="protein sequence ID" value="OMJ92364.1"/>
    <property type="molecule type" value="Genomic_DNA"/>
</dbReference>
<feature type="domain" description="RING-type" evidence="4">
    <location>
        <begin position="204"/>
        <end position="247"/>
    </location>
</feature>
<dbReference type="PROSITE" id="PS50089">
    <property type="entry name" value="ZF_RING_2"/>
    <property type="match status" value="1"/>
</dbReference>
<dbReference type="PANTHER" id="PTHR45676">
    <property type="entry name" value="RING-H2 FINGER PROTEIN ATL51-RELATED"/>
    <property type="match status" value="1"/>
</dbReference>
<dbReference type="InterPro" id="IPR013083">
    <property type="entry name" value="Znf_RING/FYVE/PHD"/>
</dbReference>
<feature type="chain" id="PRO_5012593681" description="RING-type domain-containing protein" evidence="3">
    <location>
        <begin position="23"/>
        <end position="251"/>
    </location>
</feature>
<dbReference type="Proteomes" id="UP000187209">
    <property type="component" value="Unassembled WGS sequence"/>
</dbReference>
<comment type="caution">
    <text evidence="5">The sequence shown here is derived from an EMBL/GenBank/DDBJ whole genome shotgun (WGS) entry which is preliminary data.</text>
</comment>
<dbReference type="SMART" id="SM00184">
    <property type="entry name" value="RING"/>
    <property type="match status" value="1"/>
</dbReference>
<dbReference type="SUPFAM" id="SSF57850">
    <property type="entry name" value="RING/U-box"/>
    <property type="match status" value="1"/>
</dbReference>
<evidence type="ECO:0000313" key="5">
    <source>
        <dbReference type="EMBL" id="OMJ92364.1"/>
    </source>
</evidence>
<reference evidence="5 6" key="1">
    <citation type="submission" date="2016-11" db="EMBL/GenBank/DDBJ databases">
        <title>The macronuclear genome of Stentor coeruleus: a giant cell with tiny introns.</title>
        <authorList>
            <person name="Slabodnick M."/>
            <person name="Ruby J.G."/>
            <person name="Reiff S.B."/>
            <person name="Swart E.C."/>
            <person name="Gosai S."/>
            <person name="Prabakaran S."/>
            <person name="Witkowska E."/>
            <person name="Larue G.E."/>
            <person name="Fisher S."/>
            <person name="Freeman R.M."/>
            <person name="Gunawardena J."/>
            <person name="Chu W."/>
            <person name="Stover N.A."/>
            <person name="Gregory B.D."/>
            <person name="Nowacki M."/>
            <person name="Derisi J."/>
            <person name="Roy S.W."/>
            <person name="Marshall W.F."/>
            <person name="Sood P."/>
        </authorList>
    </citation>
    <scope>NUCLEOTIDE SEQUENCE [LARGE SCALE GENOMIC DNA]</scope>
    <source>
        <strain evidence="5">WM001</strain>
    </source>
</reference>
<dbReference type="Pfam" id="PF13639">
    <property type="entry name" value="zf-RING_2"/>
    <property type="match status" value="1"/>
</dbReference>
<feature type="transmembrane region" description="Helical" evidence="2">
    <location>
        <begin position="82"/>
        <end position="107"/>
    </location>
</feature>
<keyword evidence="2" id="KW-0812">Transmembrane</keyword>
<sequence length="251" mass="29003">MHFYKALQLLVQFFFLSQDTYTKNNDRLLRRLGCSIENCIICNESNDQVCDKCNSTYISDNGLCKYNQKSSSDEGFFSDKSYLIFIIVFGAVTVLGVILCLIFYYLCYIREKKKNDQSNLSREISSNSYENPSLVNYRYVNVNNQIGSNSIIHTPEFTENAISRRVNQEIILDGAISLDSESLNNILPIVSESILIENKENIVCTICFEDYSSNREYRITPCKHIFHSECICYWLTANNSKKCPNDNFKLM</sequence>
<evidence type="ECO:0000313" key="6">
    <source>
        <dbReference type="Proteomes" id="UP000187209"/>
    </source>
</evidence>
<keyword evidence="1" id="KW-0863">Zinc-finger</keyword>
<gene>
    <name evidence="5" type="ORF">SteCoe_4917</name>
</gene>
<organism evidence="5 6">
    <name type="scientific">Stentor coeruleus</name>
    <dbReference type="NCBI Taxonomy" id="5963"/>
    <lineage>
        <taxon>Eukaryota</taxon>
        <taxon>Sar</taxon>
        <taxon>Alveolata</taxon>
        <taxon>Ciliophora</taxon>
        <taxon>Postciliodesmatophora</taxon>
        <taxon>Heterotrichea</taxon>
        <taxon>Heterotrichida</taxon>
        <taxon>Stentoridae</taxon>
        <taxon>Stentor</taxon>
    </lineage>
</organism>
<accession>A0A1R2CTM1</accession>
<evidence type="ECO:0000256" key="2">
    <source>
        <dbReference type="SAM" id="Phobius"/>
    </source>
</evidence>
<keyword evidence="2" id="KW-1133">Transmembrane helix</keyword>
<dbReference type="OrthoDB" id="378752at2759"/>
<keyword evidence="2" id="KW-0472">Membrane</keyword>
<feature type="signal peptide" evidence="3">
    <location>
        <begin position="1"/>
        <end position="22"/>
    </location>
</feature>
<evidence type="ECO:0000256" key="1">
    <source>
        <dbReference type="PROSITE-ProRule" id="PRU00175"/>
    </source>
</evidence>
<name>A0A1R2CTM1_9CILI</name>
<keyword evidence="3" id="KW-0732">Signal</keyword>
<evidence type="ECO:0000259" key="4">
    <source>
        <dbReference type="PROSITE" id="PS50089"/>
    </source>
</evidence>